<dbReference type="InterPro" id="IPR050313">
    <property type="entry name" value="Carb_Metab_HTH_regulators"/>
</dbReference>
<dbReference type="PANTHER" id="PTHR30363:SF44">
    <property type="entry name" value="AGA OPERON TRANSCRIPTIONAL REPRESSOR-RELATED"/>
    <property type="match status" value="1"/>
</dbReference>
<dbReference type="RefSeq" id="WP_339391202.1">
    <property type="nucleotide sequence ID" value="NZ_BAAAAF010000001.1"/>
</dbReference>
<reference evidence="5 6" key="1">
    <citation type="submission" date="2024-01" db="EMBL/GenBank/DDBJ databases">
        <title>Characterization of antibiotic resistant novel bacterial strains and their environmental applications.</title>
        <authorList>
            <person name="Manzoor S."/>
            <person name="Abbas S."/>
            <person name="Arshad M."/>
            <person name="Ahmed I."/>
        </authorList>
    </citation>
    <scope>NUCLEOTIDE SEQUENCE [LARGE SCALE GENOMIC DNA]</scope>
    <source>
        <strain evidence="5 6">NCCP-602</strain>
    </source>
</reference>
<dbReference type="SUPFAM" id="SSF100950">
    <property type="entry name" value="NagB/RpiA/CoA transferase-like"/>
    <property type="match status" value="1"/>
</dbReference>
<evidence type="ECO:0000313" key="5">
    <source>
        <dbReference type="EMBL" id="GAA0034200.1"/>
    </source>
</evidence>
<evidence type="ECO:0000256" key="2">
    <source>
        <dbReference type="ARBA" id="ARBA00023125"/>
    </source>
</evidence>
<dbReference type="EMBL" id="BAAAAF010000001">
    <property type="protein sequence ID" value="GAA0034200.1"/>
    <property type="molecule type" value="Genomic_DNA"/>
</dbReference>
<dbReference type="SUPFAM" id="SSF46785">
    <property type="entry name" value="Winged helix' DNA-binding domain"/>
    <property type="match status" value="1"/>
</dbReference>
<feature type="domain" description="HTH deoR-type" evidence="4">
    <location>
        <begin position="6"/>
        <end position="61"/>
    </location>
</feature>
<dbReference type="PROSITE" id="PS00894">
    <property type="entry name" value="HTH_DEOR_1"/>
    <property type="match status" value="1"/>
</dbReference>
<keyword evidence="3" id="KW-0804">Transcription</keyword>
<protein>
    <submittedName>
        <fullName evidence="5">DeoR/GlpR family DNA-binding transcription regulator</fullName>
    </submittedName>
</protein>
<gene>
    <name evidence="5" type="ORF">NCCP602_01610</name>
</gene>
<keyword evidence="1" id="KW-0805">Transcription regulation</keyword>
<dbReference type="InterPro" id="IPR037171">
    <property type="entry name" value="NagB/RpiA_transferase-like"/>
</dbReference>
<name>A0ABN0SIX8_9MICO</name>
<keyword evidence="6" id="KW-1185">Reference proteome</keyword>
<dbReference type="PROSITE" id="PS51000">
    <property type="entry name" value="HTH_DEOR_2"/>
    <property type="match status" value="1"/>
</dbReference>
<dbReference type="PRINTS" id="PR00037">
    <property type="entry name" value="HTHLACR"/>
</dbReference>
<evidence type="ECO:0000259" key="4">
    <source>
        <dbReference type="PROSITE" id="PS51000"/>
    </source>
</evidence>
<dbReference type="InterPro" id="IPR014036">
    <property type="entry name" value="DeoR-like_C"/>
</dbReference>
<dbReference type="PANTHER" id="PTHR30363">
    <property type="entry name" value="HTH-TYPE TRANSCRIPTIONAL REGULATOR SRLR-RELATED"/>
    <property type="match status" value="1"/>
</dbReference>
<dbReference type="SMART" id="SM00420">
    <property type="entry name" value="HTH_DEOR"/>
    <property type="match status" value="1"/>
</dbReference>
<dbReference type="Pfam" id="PF00455">
    <property type="entry name" value="DeoRC"/>
    <property type="match status" value="1"/>
</dbReference>
<dbReference type="SMART" id="SM01134">
    <property type="entry name" value="DeoRC"/>
    <property type="match status" value="1"/>
</dbReference>
<organism evidence="5 6">
    <name type="scientific">Brevibacterium metallidurans</name>
    <dbReference type="NCBI Taxonomy" id="1482676"/>
    <lineage>
        <taxon>Bacteria</taxon>
        <taxon>Bacillati</taxon>
        <taxon>Actinomycetota</taxon>
        <taxon>Actinomycetes</taxon>
        <taxon>Micrococcales</taxon>
        <taxon>Brevibacteriaceae</taxon>
        <taxon>Brevibacterium</taxon>
    </lineage>
</organism>
<evidence type="ECO:0000313" key="6">
    <source>
        <dbReference type="Proteomes" id="UP001498238"/>
    </source>
</evidence>
<dbReference type="GO" id="GO:0003677">
    <property type="term" value="F:DNA binding"/>
    <property type="evidence" value="ECO:0007669"/>
    <property type="project" value="UniProtKB-KW"/>
</dbReference>
<evidence type="ECO:0000256" key="3">
    <source>
        <dbReference type="ARBA" id="ARBA00023163"/>
    </source>
</evidence>
<dbReference type="Pfam" id="PF08220">
    <property type="entry name" value="HTH_DeoR"/>
    <property type="match status" value="1"/>
</dbReference>
<comment type="caution">
    <text evidence="5">The sequence shown here is derived from an EMBL/GenBank/DDBJ whole genome shotgun (WGS) entry which is preliminary data.</text>
</comment>
<dbReference type="InterPro" id="IPR036390">
    <property type="entry name" value="WH_DNA-bd_sf"/>
</dbReference>
<accession>A0ABN0SIX8</accession>
<dbReference type="InterPro" id="IPR018356">
    <property type="entry name" value="Tscrpt_reg_HTH_DeoR_CS"/>
</dbReference>
<dbReference type="InterPro" id="IPR001034">
    <property type="entry name" value="DeoR_HTH"/>
</dbReference>
<proteinExistence type="predicted"/>
<dbReference type="Proteomes" id="UP001498238">
    <property type="component" value="Unassembled WGS sequence"/>
</dbReference>
<keyword evidence="2 5" id="KW-0238">DNA-binding</keyword>
<evidence type="ECO:0000256" key="1">
    <source>
        <dbReference type="ARBA" id="ARBA00023015"/>
    </source>
</evidence>
<sequence>MGSLASEERRNWLVAELKTADSVSLVGAAKALGVSEMTVRRDLDVLESVGLARRVRGGAVTAGPMSFENRDRSHAVEKRLIAEKLLPLVPSEGVIAMDSSTTMHRLASMLTGSGRLTVVTNGLLTFEALQRRPGVVAVLTGGTADERSDSLVGPVASATLETMRFPLFFASAAAIDERGCSEDTFEEAEVKRAFSRAATEVVVGVHSQKLGKEATASAVRIEDIATLATELDPESEQLGPYRTSIPNVV</sequence>